<reference evidence="1" key="2">
    <citation type="submission" date="2020-11" db="EMBL/GenBank/DDBJ databases">
        <authorList>
            <person name="McCartney M.A."/>
            <person name="Auch B."/>
            <person name="Kono T."/>
            <person name="Mallez S."/>
            <person name="Becker A."/>
            <person name="Gohl D.M."/>
            <person name="Silverstein K.A.T."/>
            <person name="Koren S."/>
            <person name="Bechman K.B."/>
            <person name="Herman A."/>
            <person name="Abrahante J.E."/>
            <person name="Garbe J."/>
        </authorList>
    </citation>
    <scope>NUCLEOTIDE SEQUENCE</scope>
    <source>
        <strain evidence="1">Duluth1</strain>
        <tissue evidence="1">Whole animal</tissue>
    </source>
</reference>
<evidence type="ECO:0000313" key="2">
    <source>
        <dbReference type="Proteomes" id="UP000828390"/>
    </source>
</evidence>
<gene>
    <name evidence="1" type="ORF">DPMN_140738</name>
</gene>
<organism evidence="1 2">
    <name type="scientific">Dreissena polymorpha</name>
    <name type="common">Zebra mussel</name>
    <name type="synonym">Mytilus polymorpha</name>
    <dbReference type="NCBI Taxonomy" id="45954"/>
    <lineage>
        <taxon>Eukaryota</taxon>
        <taxon>Metazoa</taxon>
        <taxon>Spiralia</taxon>
        <taxon>Lophotrochozoa</taxon>
        <taxon>Mollusca</taxon>
        <taxon>Bivalvia</taxon>
        <taxon>Autobranchia</taxon>
        <taxon>Heteroconchia</taxon>
        <taxon>Euheterodonta</taxon>
        <taxon>Imparidentia</taxon>
        <taxon>Neoheterodontei</taxon>
        <taxon>Myida</taxon>
        <taxon>Dreissenoidea</taxon>
        <taxon>Dreissenidae</taxon>
        <taxon>Dreissena</taxon>
    </lineage>
</organism>
<keyword evidence="2" id="KW-1185">Reference proteome</keyword>
<evidence type="ECO:0000313" key="1">
    <source>
        <dbReference type="EMBL" id="KAH3812309.1"/>
    </source>
</evidence>
<name>A0A9D4GAZ9_DREPO</name>
<reference evidence="1" key="1">
    <citation type="journal article" date="2019" name="bioRxiv">
        <title>The Genome of the Zebra Mussel, Dreissena polymorpha: A Resource for Invasive Species Research.</title>
        <authorList>
            <person name="McCartney M.A."/>
            <person name="Auch B."/>
            <person name="Kono T."/>
            <person name="Mallez S."/>
            <person name="Zhang Y."/>
            <person name="Obille A."/>
            <person name="Becker A."/>
            <person name="Abrahante J.E."/>
            <person name="Garbe J."/>
            <person name="Badalamenti J.P."/>
            <person name="Herman A."/>
            <person name="Mangelson H."/>
            <person name="Liachko I."/>
            <person name="Sullivan S."/>
            <person name="Sone E.D."/>
            <person name="Koren S."/>
            <person name="Silverstein K.A.T."/>
            <person name="Beckman K.B."/>
            <person name="Gohl D.M."/>
        </authorList>
    </citation>
    <scope>NUCLEOTIDE SEQUENCE</scope>
    <source>
        <strain evidence="1">Duluth1</strain>
        <tissue evidence="1">Whole animal</tissue>
    </source>
</reference>
<accession>A0A9D4GAZ9</accession>
<dbReference type="EMBL" id="JAIWYP010000006">
    <property type="protein sequence ID" value="KAH3812309.1"/>
    <property type="molecule type" value="Genomic_DNA"/>
</dbReference>
<proteinExistence type="predicted"/>
<dbReference type="AlphaFoldDB" id="A0A9D4GAZ9"/>
<sequence length="87" mass="9047">MFNFPCVVATHHTFPGSTPPGTAAYVLKLNSSQLLRNSGDSLNSPGAAATHSDPPVLWLFISPGTAAITISPVPRLLTQLPATVATH</sequence>
<dbReference type="Proteomes" id="UP000828390">
    <property type="component" value="Unassembled WGS sequence"/>
</dbReference>
<protein>
    <submittedName>
        <fullName evidence="1">Uncharacterized protein</fullName>
    </submittedName>
</protein>
<comment type="caution">
    <text evidence="1">The sequence shown here is derived from an EMBL/GenBank/DDBJ whole genome shotgun (WGS) entry which is preliminary data.</text>
</comment>